<dbReference type="AlphaFoldDB" id="A0A6H0KJH3"/>
<organism evidence="1 2">
    <name type="scientific">Bacteroides faecium</name>
    <dbReference type="NCBI Taxonomy" id="2715212"/>
    <lineage>
        <taxon>Bacteria</taxon>
        <taxon>Pseudomonadati</taxon>
        <taxon>Bacteroidota</taxon>
        <taxon>Bacteroidia</taxon>
        <taxon>Bacteroidales</taxon>
        <taxon>Bacteroidaceae</taxon>
        <taxon>Bacteroides</taxon>
    </lineage>
</organism>
<keyword evidence="2" id="KW-1185">Reference proteome</keyword>
<dbReference type="EMBL" id="CP050831">
    <property type="protein sequence ID" value="QIU92708.1"/>
    <property type="molecule type" value="Genomic_DNA"/>
</dbReference>
<evidence type="ECO:0000313" key="2">
    <source>
        <dbReference type="Proteomes" id="UP000501780"/>
    </source>
</evidence>
<dbReference type="KEGG" id="bfc:BacF7301_00400"/>
<name>A0A6H0KJH3_9BACE</name>
<proteinExistence type="predicted"/>
<reference evidence="1 2" key="1">
    <citation type="submission" date="2020-03" db="EMBL/GenBank/DDBJ databases">
        <title>Genomic analysis of Bacteroides faecium CBA7301.</title>
        <authorList>
            <person name="Kim J."/>
            <person name="Roh S.W."/>
        </authorList>
    </citation>
    <scope>NUCLEOTIDE SEQUENCE [LARGE SCALE GENOMIC DNA]</scope>
    <source>
        <strain evidence="1 2">CBA7301</strain>
    </source>
</reference>
<accession>A0A6H0KJH3</accession>
<gene>
    <name evidence="1" type="ORF">BacF7301_00400</name>
</gene>
<sequence length="94" mass="10040">MKTLNRILVHDKVEVMDASEMKQVLGGSGSSGLLTCDCVCTQPKSGQLDNQGKIPPAEYSTGIQAKSAMDAYIKLSSGYCAVYDTVNCSNCRTN</sequence>
<dbReference type="Proteomes" id="UP000501780">
    <property type="component" value="Chromosome"/>
</dbReference>
<evidence type="ECO:0000313" key="1">
    <source>
        <dbReference type="EMBL" id="QIU92708.1"/>
    </source>
</evidence>
<dbReference type="RefSeq" id="WP_167959466.1">
    <property type="nucleotide sequence ID" value="NZ_CP050831.1"/>
</dbReference>
<protein>
    <submittedName>
        <fullName evidence="1">Uncharacterized protein</fullName>
    </submittedName>
</protein>